<dbReference type="EMBL" id="JXBB01000045">
    <property type="protein sequence ID" value="OAR03662.1"/>
    <property type="molecule type" value="Genomic_DNA"/>
</dbReference>
<protein>
    <submittedName>
        <fullName evidence="2">Uncharacterized protein</fullName>
    </submittedName>
</protein>
<dbReference type="Proteomes" id="UP000243024">
    <property type="component" value="Unassembled WGS sequence"/>
</dbReference>
<keyword evidence="1" id="KW-0812">Transmembrane</keyword>
<evidence type="ECO:0000313" key="3">
    <source>
        <dbReference type="Proteomes" id="UP000243024"/>
    </source>
</evidence>
<comment type="caution">
    <text evidence="2">The sequence shown here is derived from an EMBL/GenBank/DDBJ whole genome shotgun (WGS) entry which is preliminary data.</text>
</comment>
<sequence length="271" mass="29286">MKERQKTGQIGDPPKKTAICQKEQRGSGMFERRGGVRPLLIGLVGAMAVALFGMLIRWGPFFKEPSPPTVEPEPLFALSSDKKPSLSGPPANDFSTYPGRPNVRIVTVSIDLDPSMHRWSHPLERPTLDELNRKLDHPASSLDVSAACGIKGEPPISKASATAVSGGSDAEGEKAAQTHALGTTFREAVPYRFGSSEGISISKVLQAFSVPNPPEIRLDGTQTLSFAAEPGKVWEMEVLPYYTVYHISFQKPAGRAWLWVPAGVCAIGYGM</sequence>
<feature type="transmembrane region" description="Helical" evidence="1">
    <location>
        <begin position="39"/>
        <end position="59"/>
    </location>
</feature>
<reference evidence="2 3" key="1">
    <citation type="submission" date="2015-09" db="EMBL/GenBank/DDBJ databases">
        <title>Draft genome sequence of Hydrogenibacillus schlegelii DSM 2000.</title>
        <authorList>
            <person name="Hemp J."/>
        </authorList>
    </citation>
    <scope>NUCLEOTIDE SEQUENCE [LARGE SCALE GENOMIC DNA]</scope>
    <source>
        <strain evidence="2 3">MA 48</strain>
    </source>
</reference>
<dbReference type="AlphaFoldDB" id="A0A179IP84"/>
<keyword evidence="3" id="KW-1185">Reference proteome</keyword>
<keyword evidence="1" id="KW-0472">Membrane</keyword>
<organism evidence="2 3">
    <name type="scientific">Hydrogenibacillus schlegelii</name>
    <name type="common">Bacillus schlegelii</name>
    <dbReference type="NCBI Taxonomy" id="1484"/>
    <lineage>
        <taxon>Bacteria</taxon>
        <taxon>Bacillati</taxon>
        <taxon>Bacillota</taxon>
        <taxon>Bacilli</taxon>
        <taxon>Bacillales</taxon>
        <taxon>Bacillales Family X. Incertae Sedis</taxon>
        <taxon>Hydrogenibacillus</taxon>
    </lineage>
</organism>
<dbReference type="STRING" id="1484.SA87_00215"/>
<keyword evidence="1" id="KW-1133">Transmembrane helix</keyword>
<proteinExistence type="predicted"/>
<evidence type="ECO:0000256" key="1">
    <source>
        <dbReference type="SAM" id="Phobius"/>
    </source>
</evidence>
<accession>A0A179IP84</accession>
<evidence type="ECO:0000313" key="2">
    <source>
        <dbReference type="EMBL" id="OAR03662.1"/>
    </source>
</evidence>
<gene>
    <name evidence="2" type="ORF">SA87_00215</name>
</gene>
<name>A0A179IP84_HYDSH</name>